<evidence type="ECO:0000256" key="3">
    <source>
        <dbReference type="ARBA" id="ARBA00022525"/>
    </source>
</evidence>
<evidence type="ECO:0000313" key="6">
    <source>
        <dbReference type="Proteomes" id="UP000887575"/>
    </source>
</evidence>
<dbReference type="InterPro" id="IPR001534">
    <property type="entry name" value="Transthyretin-like"/>
</dbReference>
<evidence type="ECO:0000256" key="2">
    <source>
        <dbReference type="ARBA" id="ARBA00010112"/>
    </source>
</evidence>
<dbReference type="Proteomes" id="UP000887575">
    <property type="component" value="Unassembled WGS sequence"/>
</dbReference>
<evidence type="ECO:0000313" key="7">
    <source>
        <dbReference type="WBParaSite" id="MBELARI_LOCUS10422"/>
    </source>
</evidence>
<evidence type="ECO:0008006" key="8">
    <source>
        <dbReference type="Google" id="ProtNLM"/>
    </source>
</evidence>
<dbReference type="PANTHER" id="PTHR21700:SF3">
    <property type="entry name" value="TRANSTHYRETIN-LIKE PROTEIN 5"/>
    <property type="match status" value="1"/>
</dbReference>
<protein>
    <recommendedName>
        <fullName evidence="8">Transthyretin-like protein 5</fullName>
    </recommendedName>
</protein>
<accession>A0AAF3E935</accession>
<dbReference type="WBParaSite" id="MBELARI_LOCUS10422">
    <property type="protein sequence ID" value="MBELARI_LOCUS10422"/>
    <property type="gene ID" value="MBELARI_LOCUS10422"/>
</dbReference>
<dbReference type="PANTHER" id="PTHR21700">
    <property type="entry name" value="TRANSTHYRETIN-LIKE FAMILY PROTEIN-RELATED"/>
    <property type="match status" value="1"/>
</dbReference>
<sequence>MFSVKHFVFICFITVAYGAFGGTIGRTQSIAVKGALTCDGKPASGVLVKLFDDDRGLDSDDFLGSTKTDFKGEFIVSGHTAEITTIDPKINIYHDCNDGAKPCQRKFTIGIPDKYVSSGKTPTKTYNAGILELAGRFRNEQRDCIH</sequence>
<comment type="subcellular location">
    <subcellularLocation>
        <location evidence="1">Secreted</location>
    </subcellularLocation>
</comment>
<dbReference type="Gene3D" id="2.60.40.3330">
    <property type="match status" value="1"/>
</dbReference>
<dbReference type="GO" id="GO:0005576">
    <property type="term" value="C:extracellular region"/>
    <property type="evidence" value="ECO:0007669"/>
    <property type="project" value="UniProtKB-SubCell"/>
</dbReference>
<feature type="signal peptide" evidence="5">
    <location>
        <begin position="1"/>
        <end position="18"/>
    </location>
</feature>
<organism evidence="6 7">
    <name type="scientific">Mesorhabditis belari</name>
    <dbReference type="NCBI Taxonomy" id="2138241"/>
    <lineage>
        <taxon>Eukaryota</taxon>
        <taxon>Metazoa</taxon>
        <taxon>Ecdysozoa</taxon>
        <taxon>Nematoda</taxon>
        <taxon>Chromadorea</taxon>
        <taxon>Rhabditida</taxon>
        <taxon>Rhabditina</taxon>
        <taxon>Rhabditomorpha</taxon>
        <taxon>Rhabditoidea</taxon>
        <taxon>Rhabditidae</taxon>
        <taxon>Mesorhabditinae</taxon>
        <taxon>Mesorhabditis</taxon>
    </lineage>
</organism>
<comment type="similarity">
    <text evidence="2">Belongs to the nematode transthyretin-like family.</text>
</comment>
<evidence type="ECO:0000256" key="4">
    <source>
        <dbReference type="ARBA" id="ARBA00022729"/>
    </source>
</evidence>
<evidence type="ECO:0000256" key="1">
    <source>
        <dbReference type="ARBA" id="ARBA00004613"/>
    </source>
</evidence>
<feature type="chain" id="PRO_5042155600" description="Transthyretin-like protein 5" evidence="5">
    <location>
        <begin position="19"/>
        <end position="146"/>
    </location>
</feature>
<dbReference type="GO" id="GO:0009986">
    <property type="term" value="C:cell surface"/>
    <property type="evidence" value="ECO:0007669"/>
    <property type="project" value="InterPro"/>
</dbReference>
<proteinExistence type="inferred from homology"/>
<reference evidence="7" key="1">
    <citation type="submission" date="2024-02" db="UniProtKB">
        <authorList>
            <consortium name="WormBaseParasite"/>
        </authorList>
    </citation>
    <scope>IDENTIFICATION</scope>
</reference>
<dbReference type="Pfam" id="PF01060">
    <property type="entry name" value="TTR-52"/>
    <property type="match status" value="1"/>
</dbReference>
<name>A0AAF3E935_9BILA</name>
<evidence type="ECO:0000256" key="5">
    <source>
        <dbReference type="SAM" id="SignalP"/>
    </source>
</evidence>
<keyword evidence="3" id="KW-0964">Secreted</keyword>
<keyword evidence="4 5" id="KW-0732">Signal</keyword>
<dbReference type="AlphaFoldDB" id="A0AAF3E935"/>
<keyword evidence="6" id="KW-1185">Reference proteome</keyword>
<dbReference type="InterPro" id="IPR038479">
    <property type="entry name" value="Transthyretin-like_sf"/>
</dbReference>